<accession>A0A7U2F604</accession>
<dbReference type="Proteomes" id="UP000663193">
    <property type="component" value="Chromosome 7"/>
</dbReference>
<evidence type="ECO:0000313" key="3">
    <source>
        <dbReference type="Proteomes" id="UP000663193"/>
    </source>
</evidence>
<organism evidence="2 3">
    <name type="scientific">Phaeosphaeria nodorum (strain SN15 / ATCC MYA-4574 / FGSC 10173)</name>
    <name type="common">Glume blotch fungus</name>
    <name type="synonym">Parastagonospora nodorum</name>
    <dbReference type="NCBI Taxonomy" id="321614"/>
    <lineage>
        <taxon>Eukaryota</taxon>
        <taxon>Fungi</taxon>
        <taxon>Dikarya</taxon>
        <taxon>Ascomycota</taxon>
        <taxon>Pezizomycotina</taxon>
        <taxon>Dothideomycetes</taxon>
        <taxon>Pleosporomycetidae</taxon>
        <taxon>Pleosporales</taxon>
        <taxon>Pleosporineae</taxon>
        <taxon>Phaeosphaeriaceae</taxon>
        <taxon>Parastagonospora</taxon>
    </lineage>
</organism>
<reference evidence="3" key="1">
    <citation type="journal article" date="2021" name="BMC Genomics">
        <title>Chromosome-level genome assembly and manually-curated proteome of model necrotroph Parastagonospora nodorum Sn15 reveals a genome-wide trove of candidate effector homologs, and redundancy of virulence-related functions within an accessory chromosome.</title>
        <authorList>
            <person name="Bertazzoni S."/>
            <person name="Jones D.A.B."/>
            <person name="Phan H.T."/>
            <person name="Tan K.-C."/>
            <person name="Hane J.K."/>
        </authorList>
    </citation>
    <scope>NUCLEOTIDE SEQUENCE [LARGE SCALE GENOMIC DNA]</scope>
    <source>
        <strain evidence="3">SN15 / ATCC MYA-4574 / FGSC 10173)</strain>
    </source>
</reference>
<dbReference type="VEuPathDB" id="FungiDB:JI435_434700"/>
<protein>
    <submittedName>
        <fullName evidence="2">Uncharacterized protein</fullName>
    </submittedName>
</protein>
<keyword evidence="3" id="KW-1185">Reference proteome</keyword>
<evidence type="ECO:0000313" key="2">
    <source>
        <dbReference type="EMBL" id="QRC97189.1"/>
    </source>
</evidence>
<sequence>MSSSHSQFSTSQRTFAISHFTSLRFFFHRLEEEQKRHARFASVFRNWAKGDVGQLAHRQRRREEKKTYEKNTKVFESQSAT</sequence>
<evidence type="ECO:0000256" key="1">
    <source>
        <dbReference type="SAM" id="MobiDB-lite"/>
    </source>
</evidence>
<name>A0A7U2F604_PHANO</name>
<gene>
    <name evidence="2" type="ORF">JI435_434700</name>
</gene>
<feature type="region of interest" description="Disordered" evidence="1">
    <location>
        <begin position="55"/>
        <end position="81"/>
    </location>
</feature>
<dbReference type="AlphaFoldDB" id="A0A7U2F604"/>
<feature type="compositionally biased region" description="Basic and acidic residues" evidence="1">
    <location>
        <begin position="61"/>
        <end position="73"/>
    </location>
</feature>
<proteinExistence type="predicted"/>
<dbReference type="EMBL" id="CP069029">
    <property type="protein sequence ID" value="QRC97189.1"/>
    <property type="molecule type" value="Genomic_DNA"/>
</dbReference>